<dbReference type="GO" id="GO:0008234">
    <property type="term" value="F:cysteine-type peptidase activity"/>
    <property type="evidence" value="ECO:0007669"/>
    <property type="project" value="UniProtKB-KW"/>
</dbReference>
<feature type="coiled-coil region" evidence="5">
    <location>
        <begin position="34"/>
        <end position="61"/>
    </location>
</feature>
<keyword evidence="7" id="KW-0732">Signal</keyword>
<dbReference type="RefSeq" id="WP_083030475.1">
    <property type="nucleotide sequence ID" value="NZ_AP022618.1"/>
</dbReference>
<dbReference type="InterPro" id="IPR000064">
    <property type="entry name" value="NLP_P60_dom"/>
</dbReference>
<evidence type="ECO:0000313" key="9">
    <source>
        <dbReference type="Proteomes" id="UP000192801"/>
    </source>
</evidence>
<organism evidence="8 9">
    <name type="scientific">Mycolicibacterium insubricum</name>
    <dbReference type="NCBI Taxonomy" id="444597"/>
    <lineage>
        <taxon>Bacteria</taxon>
        <taxon>Bacillati</taxon>
        <taxon>Actinomycetota</taxon>
        <taxon>Actinomycetes</taxon>
        <taxon>Mycobacteriales</taxon>
        <taxon>Mycobacteriaceae</taxon>
        <taxon>Mycolicibacterium</taxon>
    </lineage>
</organism>
<dbReference type="InterPro" id="IPR049836">
    <property type="entry name" value="RipA"/>
</dbReference>
<dbReference type="InterPro" id="IPR051794">
    <property type="entry name" value="PG_Endopeptidase_C40"/>
</dbReference>
<dbReference type="Proteomes" id="UP000192801">
    <property type="component" value="Unassembled WGS sequence"/>
</dbReference>
<dbReference type="PROSITE" id="PS51935">
    <property type="entry name" value="NLPC_P60"/>
    <property type="match status" value="1"/>
</dbReference>
<evidence type="ECO:0000256" key="2">
    <source>
        <dbReference type="ARBA" id="ARBA00022670"/>
    </source>
</evidence>
<dbReference type="OrthoDB" id="4771638at2"/>
<keyword evidence="4" id="KW-0788">Thiol protease</keyword>
<evidence type="ECO:0000256" key="3">
    <source>
        <dbReference type="ARBA" id="ARBA00022801"/>
    </source>
</evidence>
<reference evidence="8 9" key="1">
    <citation type="submission" date="2016-12" db="EMBL/GenBank/DDBJ databases">
        <title>The new phylogeny of genus Mycobacterium.</title>
        <authorList>
            <person name="Tortoli E."/>
            <person name="Trovato A."/>
            <person name="Cirillo D.M."/>
        </authorList>
    </citation>
    <scope>NUCLEOTIDE SEQUENCE [LARGE SCALE GENOMIC DNA]</scope>
    <source>
        <strain evidence="8 9">DSM 45130</strain>
    </source>
</reference>
<feature type="region of interest" description="Disordered" evidence="6">
    <location>
        <begin position="221"/>
        <end position="272"/>
    </location>
</feature>
<evidence type="ECO:0000256" key="7">
    <source>
        <dbReference type="SAM" id="SignalP"/>
    </source>
</evidence>
<evidence type="ECO:0000256" key="1">
    <source>
        <dbReference type="ARBA" id="ARBA00007074"/>
    </source>
</evidence>
<dbReference type="InterPro" id="IPR038765">
    <property type="entry name" value="Papain-like_cys_pep_sf"/>
</dbReference>
<gene>
    <name evidence="8" type="ORF">BST26_09225</name>
</gene>
<evidence type="ECO:0000313" key="8">
    <source>
        <dbReference type="EMBL" id="ORA71050.1"/>
    </source>
</evidence>
<feature type="signal peptide" evidence="7">
    <location>
        <begin position="1"/>
        <end position="25"/>
    </location>
</feature>
<name>A0A1X0DGU1_9MYCO</name>
<dbReference type="Gene3D" id="6.10.250.3150">
    <property type="match status" value="1"/>
</dbReference>
<dbReference type="STRING" id="444597.BST26_09225"/>
<dbReference type="PANTHER" id="PTHR47359:SF3">
    <property type="entry name" value="NLP_P60 DOMAIN-CONTAINING PROTEIN-RELATED"/>
    <property type="match status" value="1"/>
</dbReference>
<proteinExistence type="inferred from homology"/>
<comment type="caution">
    <text evidence="8">The sequence shown here is derived from an EMBL/GenBank/DDBJ whole genome shotgun (WGS) entry which is preliminary data.</text>
</comment>
<dbReference type="AlphaFoldDB" id="A0A1X0DGU1"/>
<protein>
    <submittedName>
        <fullName evidence="8">Peptidase M23</fullName>
    </submittedName>
</protein>
<evidence type="ECO:0000256" key="6">
    <source>
        <dbReference type="SAM" id="MobiDB-lite"/>
    </source>
</evidence>
<feature type="chain" id="PRO_5043915639" evidence="7">
    <location>
        <begin position="26"/>
        <end position="474"/>
    </location>
</feature>
<feature type="region of interest" description="Disordered" evidence="6">
    <location>
        <begin position="153"/>
        <end position="177"/>
    </location>
</feature>
<dbReference type="SUPFAM" id="SSF54001">
    <property type="entry name" value="Cysteine proteinases"/>
    <property type="match status" value="1"/>
</dbReference>
<dbReference type="GO" id="GO:0006508">
    <property type="term" value="P:proteolysis"/>
    <property type="evidence" value="ECO:0007669"/>
    <property type="project" value="UniProtKB-KW"/>
</dbReference>
<keyword evidence="5" id="KW-0175">Coiled coil</keyword>
<dbReference type="Gene3D" id="3.90.1720.10">
    <property type="entry name" value="endopeptidase domain like (from Nostoc punctiforme)"/>
    <property type="match status" value="1"/>
</dbReference>
<dbReference type="NCBIfam" id="NF033741">
    <property type="entry name" value="NlpC_p60_RipA"/>
    <property type="match status" value="1"/>
</dbReference>
<feature type="compositionally biased region" description="Basic and acidic residues" evidence="6">
    <location>
        <begin position="153"/>
        <end position="172"/>
    </location>
</feature>
<sequence length="474" mass="49115">MRLIHGASPLLTVALLLGTAGQAGADPAPAPDGLGALIAAVAEANQRLDELGAQVQTQQESVNKSLVEVQTARDNAATAQTELAASQQSVRDCDGAIADAQSRFDDYAVQTYMNGPSDALLTASNPDEVIQALAADDAVANVSNRVMGDLKRTRTEQANRESRARLAKEKADAAAADAKTSQDNAVVALQTAQAKFGDQQGEINKLAAERDAARARLNEARAAMAPSGPATSGPANPATPPAVVPESRGQAAPRDGDWDRAPAGAAPPYGDASQWDTTLPMVPSAFVSGDPIAIVNEVLNISSSSAQVTAGLGKKFLQKLGILAPDATGITNNGAIPRVYGRQASEYVINRGMAVRGTPYSWGGGNASGPTNGIDSGAGTVGFDCSGLVLYSFAGVGIQLPHYSGSQYNMGRKIPSAEMRRGDVIFYGPGGSQHVTIYLGDGQMLEAPYTGSVVKVSPVRTSGMTPYVVRYIEY</sequence>
<evidence type="ECO:0000256" key="4">
    <source>
        <dbReference type="ARBA" id="ARBA00022807"/>
    </source>
</evidence>
<keyword evidence="3" id="KW-0378">Hydrolase</keyword>
<dbReference type="PANTHER" id="PTHR47359">
    <property type="entry name" value="PEPTIDOGLYCAN DL-ENDOPEPTIDASE CWLO"/>
    <property type="match status" value="1"/>
</dbReference>
<accession>A0A1X0DGU1</accession>
<dbReference type="EMBL" id="MVHS01000016">
    <property type="protein sequence ID" value="ORA71050.1"/>
    <property type="molecule type" value="Genomic_DNA"/>
</dbReference>
<keyword evidence="2" id="KW-0645">Protease</keyword>
<dbReference type="Pfam" id="PF00877">
    <property type="entry name" value="NLPC_P60"/>
    <property type="match status" value="1"/>
</dbReference>
<evidence type="ECO:0000256" key="5">
    <source>
        <dbReference type="SAM" id="Coils"/>
    </source>
</evidence>
<keyword evidence="9" id="KW-1185">Reference proteome</keyword>
<comment type="similarity">
    <text evidence="1">Belongs to the peptidase C40 family.</text>
</comment>